<feature type="compositionally biased region" description="Low complexity" evidence="1">
    <location>
        <begin position="69"/>
        <end position="81"/>
    </location>
</feature>
<name>A0A4Z2GDK9_9TELE</name>
<evidence type="ECO:0000313" key="2">
    <source>
        <dbReference type="EMBL" id="TNN50993.1"/>
    </source>
</evidence>
<feature type="region of interest" description="Disordered" evidence="1">
    <location>
        <begin position="53"/>
        <end position="81"/>
    </location>
</feature>
<evidence type="ECO:0000313" key="3">
    <source>
        <dbReference type="Proteomes" id="UP000314294"/>
    </source>
</evidence>
<reference evidence="2 3" key="1">
    <citation type="submission" date="2019-03" db="EMBL/GenBank/DDBJ databases">
        <title>First draft genome of Liparis tanakae, snailfish: a comprehensive survey of snailfish specific genes.</title>
        <authorList>
            <person name="Kim W."/>
            <person name="Song I."/>
            <person name="Jeong J.-H."/>
            <person name="Kim D."/>
            <person name="Kim S."/>
            <person name="Ryu S."/>
            <person name="Song J.Y."/>
            <person name="Lee S.K."/>
        </authorList>
    </citation>
    <scope>NUCLEOTIDE SEQUENCE [LARGE SCALE GENOMIC DNA]</scope>
    <source>
        <tissue evidence="2">Muscle</tissue>
    </source>
</reference>
<gene>
    <name evidence="2" type="ORF">EYF80_038795</name>
</gene>
<proteinExistence type="predicted"/>
<organism evidence="2 3">
    <name type="scientific">Liparis tanakae</name>
    <name type="common">Tanaka's snailfish</name>
    <dbReference type="NCBI Taxonomy" id="230148"/>
    <lineage>
        <taxon>Eukaryota</taxon>
        <taxon>Metazoa</taxon>
        <taxon>Chordata</taxon>
        <taxon>Craniata</taxon>
        <taxon>Vertebrata</taxon>
        <taxon>Euteleostomi</taxon>
        <taxon>Actinopterygii</taxon>
        <taxon>Neopterygii</taxon>
        <taxon>Teleostei</taxon>
        <taxon>Neoteleostei</taxon>
        <taxon>Acanthomorphata</taxon>
        <taxon>Eupercaria</taxon>
        <taxon>Perciformes</taxon>
        <taxon>Cottioidei</taxon>
        <taxon>Cottales</taxon>
        <taxon>Liparidae</taxon>
        <taxon>Liparis</taxon>
    </lineage>
</organism>
<comment type="caution">
    <text evidence="2">The sequence shown here is derived from an EMBL/GenBank/DDBJ whole genome shotgun (WGS) entry which is preliminary data.</text>
</comment>
<keyword evidence="3" id="KW-1185">Reference proteome</keyword>
<evidence type="ECO:0000256" key="1">
    <source>
        <dbReference type="SAM" id="MobiDB-lite"/>
    </source>
</evidence>
<protein>
    <submittedName>
        <fullName evidence="2">Uncharacterized protein</fullName>
    </submittedName>
</protein>
<dbReference type="AlphaFoldDB" id="A0A4Z2GDK9"/>
<dbReference type="EMBL" id="SRLO01000598">
    <property type="protein sequence ID" value="TNN50993.1"/>
    <property type="molecule type" value="Genomic_DNA"/>
</dbReference>
<sequence>MQCTMPRYFLCGWASACRRLFTTSAGVAHHGAGAPVEARQALGLQDAADAVQGPPVGALGGGDAEGAQRDAAAARHVAGQV</sequence>
<dbReference type="Proteomes" id="UP000314294">
    <property type="component" value="Unassembled WGS sequence"/>
</dbReference>
<accession>A0A4Z2GDK9</accession>